<evidence type="ECO:0000313" key="1">
    <source>
        <dbReference type="EMBL" id="KAI0090606.1"/>
    </source>
</evidence>
<proteinExistence type="predicted"/>
<gene>
    <name evidence="1" type="ORF">BDY19DRAFT_887042</name>
</gene>
<dbReference type="EMBL" id="MU274907">
    <property type="protein sequence ID" value="KAI0090606.1"/>
    <property type="molecule type" value="Genomic_DNA"/>
</dbReference>
<keyword evidence="1" id="KW-0418">Kinase</keyword>
<dbReference type="Proteomes" id="UP001055072">
    <property type="component" value="Unassembled WGS sequence"/>
</dbReference>
<reference evidence="1" key="1">
    <citation type="journal article" date="2021" name="Environ. Microbiol.">
        <title>Gene family expansions and transcriptome signatures uncover fungal adaptations to wood decay.</title>
        <authorList>
            <person name="Hage H."/>
            <person name="Miyauchi S."/>
            <person name="Viragh M."/>
            <person name="Drula E."/>
            <person name="Min B."/>
            <person name="Chaduli D."/>
            <person name="Navarro D."/>
            <person name="Favel A."/>
            <person name="Norest M."/>
            <person name="Lesage-Meessen L."/>
            <person name="Balint B."/>
            <person name="Merenyi Z."/>
            <person name="de Eugenio L."/>
            <person name="Morin E."/>
            <person name="Martinez A.T."/>
            <person name="Baldrian P."/>
            <person name="Stursova M."/>
            <person name="Martinez M.J."/>
            <person name="Novotny C."/>
            <person name="Magnuson J.K."/>
            <person name="Spatafora J.W."/>
            <person name="Maurice S."/>
            <person name="Pangilinan J."/>
            <person name="Andreopoulos W."/>
            <person name="LaButti K."/>
            <person name="Hundley H."/>
            <person name="Na H."/>
            <person name="Kuo A."/>
            <person name="Barry K."/>
            <person name="Lipzen A."/>
            <person name="Henrissat B."/>
            <person name="Riley R."/>
            <person name="Ahrendt S."/>
            <person name="Nagy L.G."/>
            <person name="Grigoriev I.V."/>
            <person name="Martin F."/>
            <person name="Rosso M.N."/>
        </authorList>
    </citation>
    <scope>NUCLEOTIDE SEQUENCE</scope>
    <source>
        <strain evidence="1">CBS 384.51</strain>
    </source>
</reference>
<keyword evidence="2" id="KW-1185">Reference proteome</keyword>
<comment type="caution">
    <text evidence="1">The sequence shown here is derived from an EMBL/GenBank/DDBJ whole genome shotgun (WGS) entry which is preliminary data.</text>
</comment>
<protein>
    <submittedName>
        <fullName evidence="1">Atypical/ABC1/ABC1-B protein kinase</fullName>
    </submittedName>
</protein>
<keyword evidence="1" id="KW-0808">Transferase</keyword>
<accession>A0ACB8U8P2</accession>
<evidence type="ECO:0000313" key="2">
    <source>
        <dbReference type="Proteomes" id="UP001055072"/>
    </source>
</evidence>
<name>A0ACB8U8P2_9APHY</name>
<sequence>MLRIVSPLRGQSLSTLIFRRASSRTSAPPPLKSKDPWSRKLARRTAYTGLAIGSIYAVDLQYNESSIGRNVRTLWTCGLIALDYKLNFRPELSDDIPALHQRVADRVYDLLTTNGGLYIKIGQAIGNNAALLPQPLQEKFAKLFDDAPQVSYSVVKSVLKAEYGMEPAGPNGIFEVFEEQAVASASIAQVHRAKLKSEDGNGEWVAVKVQKPAISTQVEWDLGAFHIVMWLYENYFFHMPAYFVAGFISDHLRRELDFRLEARNALQTMEFIKSEPLLADKVYIPKVYPELSTKKVLVAEWIDGVRLSDKKGIQSLMGEGATPNPSPLRGGTKWILDTMVQLFSAQIFSWGWVHCDPHPGNILIRPNPSAPQKPQFVLIDHGLYVRVTETFRQQYATLWKALMMMDFETITSVAHSWGIGTPDLFASATLMKPVRFGGQKEREKFDAMSQYDRSVLIKLRLQGFLTDTDKMPKELVFIGRNMRIVQGNNQMFGSPVNRIRITGSWASKSLTRNPNLTSRQRLREYTKYLTFLAATFTIDAAFYYTRFKQWVRSWFGLASDGFEDELERTMKVFAKANFGMELSDTAFQG</sequence>
<organism evidence="1 2">
    <name type="scientific">Irpex rosettiformis</name>
    <dbReference type="NCBI Taxonomy" id="378272"/>
    <lineage>
        <taxon>Eukaryota</taxon>
        <taxon>Fungi</taxon>
        <taxon>Dikarya</taxon>
        <taxon>Basidiomycota</taxon>
        <taxon>Agaricomycotina</taxon>
        <taxon>Agaricomycetes</taxon>
        <taxon>Polyporales</taxon>
        <taxon>Irpicaceae</taxon>
        <taxon>Irpex</taxon>
    </lineage>
</organism>